<evidence type="ECO:0000256" key="5">
    <source>
        <dbReference type="ARBA" id="ARBA00022692"/>
    </source>
</evidence>
<evidence type="ECO:0000313" key="11">
    <source>
        <dbReference type="Proteomes" id="UP000228947"/>
    </source>
</evidence>
<evidence type="ECO:0000256" key="3">
    <source>
        <dbReference type="ARBA" id="ARBA00022475"/>
    </source>
</evidence>
<evidence type="ECO:0000259" key="9">
    <source>
        <dbReference type="PROSITE" id="PS50928"/>
    </source>
</evidence>
<dbReference type="GO" id="GO:0005886">
    <property type="term" value="C:plasma membrane"/>
    <property type="evidence" value="ECO:0007669"/>
    <property type="project" value="UniProtKB-SubCell"/>
</dbReference>
<reference evidence="10 11" key="1">
    <citation type="submission" date="2017-11" db="EMBL/GenBank/DDBJ databases">
        <title>Evolution of Phototrophy in the Chloroflexi Phylum Driven by Horizontal Gene Transfer.</title>
        <authorList>
            <person name="Ward L.M."/>
            <person name="Hemp J."/>
            <person name="Shih P.M."/>
            <person name="Mcglynn S.E."/>
            <person name="Fischer W."/>
        </authorList>
    </citation>
    <scope>NUCLEOTIDE SEQUENCE [LARGE SCALE GENOMIC DNA]</scope>
    <source>
        <strain evidence="10">CP1_1M</strain>
    </source>
</reference>
<evidence type="ECO:0000256" key="8">
    <source>
        <dbReference type="SAM" id="Phobius"/>
    </source>
</evidence>
<evidence type="ECO:0000256" key="6">
    <source>
        <dbReference type="ARBA" id="ARBA00022989"/>
    </source>
</evidence>
<proteinExistence type="predicted"/>
<feature type="transmembrane region" description="Helical" evidence="8">
    <location>
        <begin position="142"/>
        <end position="162"/>
    </location>
</feature>
<feature type="transmembrane region" description="Helical" evidence="8">
    <location>
        <begin position="67"/>
        <end position="89"/>
    </location>
</feature>
<comment type="subcellular location">
    <subcellularLocation>
        <location evidence="1">Cell inner membrane</location>
        <topology evidence="1">Multi-pass membrane protein</topology>
    </subcellularLocation>
</comment>
<dbReference type="AlphaFoldDB" id="A0A2M8PW49"/>
<dbReference type="GO" id="GO:0055085">
    <property type="term" value="P:transmembrane transport"/>
    <property type="evidence" value="ECO:0007669"/>
    <property type="project" value="InterPro"/>
</dbReference>
<keyword evidence="3" id="KW-1003">Cell membrane</keyword>
<name>A0A2M8PW49_9CHLR</name>
<dbReference type="InterPro" id="IPR000515">
    <property type="entry name" value="MetI-like"/>
</dbReference>
<accession>A0A2M8PW49</accession>
<feature type="non-terminal residue" evidence="10">
    <location>
        <position position="192"/>
    </location>
</feature>
<feature type="domain" description="ABC transmembrane type-1" evidence="9">
    <location>
        <begin position="68"/>
        <end position="192"/>
    </location>
</feature>
<gene>
    <name evidence="10" type="ORF">CUN50_06070</name>
</gene>
<comment type="caution">
    <text evidence="10">The sequence shown here is derived from an EMBL/GenBank/DDBJ whole genome shotgun (WGS) entry which is preliminary data.</text>
</comment>
<evidence type="ECO:0000256" key="7">
    <source>
        <dbReference type="ARBA" id="ARBA00023136"/>
    </source>
</evidence>
<evidence type="ECO:0000256" key="4">
    <source>
        <dbReference type="ARBA" id="ARBA00022519"/>
    </source>
</evidence>
<keyword evidence="6 8" id="KW-1133">Transmembrane helix</keyword>
<feature type="non-terminal residue" evidence="10">
    <location>
        <position position="1"/>
    </location>
</feature>
<dbReference type="SUPFAM" id="SSF161098">
    <property type="entry name" value="MetI-like"/>
    <property type="match status" value="1"/>
</dbReference>
<evidence type="ECO:0000256" key="1">
    <source>
        <dbReference type="ARBA" id="ARBA00004429"/>
    </source>
</evidence>
<dbReference type="PROSITE" id="PS50928">
    <property type="entry name" value="ABC_TM1"/>
    <property type="match status" value="1"/>
</dbReference>
<protein>
    <submittedName>
        <fullName evidence="10">Iron ABC transporter permease</fullName>
    </submittedName>
</protein>
<dbReference type="Proteomes" id="UP000228947">
    <property type="component" value="Unassembled WGS sequence"/>
</dbReference>
<dbReference type="PANTHER" id="PTHR43357:SF3">
    <property type="entry name" value="FE(3+)-TRANSPORT SYSTEM PERMEASE PROTEIN FBPB 2"/>
    <property type="match status" value="1"/>
</dbReference>
<evidence type="ECO:0000313" key="10">
    <source>
        <dbReference type="EMBL" id="PJF41774.1"/>
    </source>
</evidence>
<dbReference type="PANTHER" id="PTHR43357">
    <property type="entry name" value="INNER MEMBRANE ABC TRANSPORTER PERMEASE PROTEIN YDCV"/>
    <property type="match status" value="1"/>
</dbReference>
<dbReference type="EMBL" id="PGTL01000082">
    <property type="protein sequence ID" value="PJF41774.1"/>
    <property type="molecule type" value="Genomic_DNA"/>
</dbReference>
<evidence type="ECO:0000256" key="2">
    <source>
        <dbReference type="ARBA" id="ARBA00022448"/>
    </source>
</evidence>
<sequence>ARYYQSGGAGKRPPRTQLRGVAALGAIGVNVLLLGAAFVLPVDQLIAWTLSYIQTNFGGWRNVFGQYALNTFSLAALAATITVFLALLIANGVRLSGGRMGRILTRLATLGYAVPGAVIAAAVLLTLAPIDRAINDLAQQLNISAPGLILTGTIVGLMYAYVVRFMAVAFNSVEASLEKVKPSMEQAARTMG</sequence>
<feature type="transmembrane region" description="Helical" evidence="8">
    <location>
        <begin position="110"/>
        <end position="130"/>
    </location>
</feature>
<keyword evidence="2" id="KW-0813">Transport</keyword>
<dbReference type="Gene3D" id="1.10.3720.10">
    <property type="entry name" value="MetI-like"/>
    <property type="match status" value="1"/>
</dbReference>
<dbReference type="InterPro" id="IPR035906">
    <property type="entry name" value="MetI-like_sf"/>
</dbReference>
<keyword evidence="7 8" id="KW-0472">Membrane</keyword>
<organism evidence="10 11">
    <name type="scientific">Candidatus Thermofonsia Clade 1 bacterium</name>
    <dbReference type="NCBI Taxonomy" id="2364210"/>
    <lineage>
        <taxon>Bacteria</taxon>
        <taxon>Bacillati</taxon>
        <taxon>Chloroflexota</taxon>
        <taxon>Candidatus Thermofontia</taxon>
        <taxon>Candidatus Thermofonsia Clade 1</taxon>
    </lineage>
</organism>
<keyword evidence="5 8" id="KW-0812">Transmembrane</keyword>
<keyword evidence="4" id="KW-0997">Cell inner membrane</keyword>
<feature type="transmembrane region" description="Helical" evidence="8">
    <location>
        <begin position="21"/>
        <end position="47"/>
    </location>
</feature>